<protein>
    <recommendedName>
        <fullName evidence="4">Transmembrane protein</fullName>
    </recommendedName>
</protein>
<evidence type="ECO:0008006" key="4">
    <source>
        <dbReference type="Google" id="ProtNLM"/>
    </source>
</evidence>
<dbReference type="Proteomes" id="UP000672038">
    <property type="component" value="Chromosome"/>
</dbReference>
<gene>
    <name evidence="2" type="ORF">LFWB_1910</name>
</gene>
<name>A0A975FKS6_LOWBP</name>
<evidence type="ECO:0000313" key="3">
    <source>
        <dbReference type="Proteomes" id="UP000672038"/>
    </source>
</evidence>
<accession>A0A975FKS6</accession>
<keyword evidence="1" id="KW-0812">Transmembrane</keyword>
<evidence type="ECO:0000313" key="2">
    <source>
        <dbReference type="EMBL" id="QTX02761.1"/>
    </source>
</evidence>
<dbReference type="EMBL" id="CP054393">
    <property type="protein sequence ID" value="QTX02761.1"/>
    <property type="molecule type" value="Genomic_DNA"/>
</dbReference>
<dbReference type="RefSeq" id="WP_210954813.1">
    <property type="nucleotide sequence ID" value="NZ_CP054393.1"/>
</dbReference>
<dbReference type="KEGG" id="pluf:LFWB_1910"/>
<reference evidence="2" key="1">
    <citation type="submission" date="2020-06" db="EMBL/GenBank/DDBJ databases">
        <title>Complete genome sequence of Candidatus Phytoplasma luffae NCHU2019.</title>
        <authorList>
            <person name="Cho S.-T."/>
            <person name="Tan C.-M."/>
            <person name="Li J.-R."/>
            <person name="Chien Y.-Y."/>
            <person name="Chiu Y.-C."/>
            <person name="Yang J.-Y."/>
            <person name="Kuo C.-H."/>
        </authorList>
    </citation>
    <scope>NUCLEOTIDE SEQUENCE</scope>
    <source>
        <strain evidence="2">NCHU2019</strain>
    </source>
</reference>
<feature type="transmembrane region" description="Helical" evidence="1">
    <location>
        <begin position="17"/>
        <end position="37"/>
    </location>
</feature>
<dbReference type="AlphaFoldDB" id="A0A975FKS6"/>
<keyword evidence="1" id="KW-0472">Membrane</keyword>
<evidence type="ECO:0000256" key="1">
    <source>
        <dbReference type="SAM" id="Phobius"/>
    </source>
</evidence>
<proteinExistence type="predicted"/>
<sequence length="276" mass="33209">MNGIGDFITNFMKYHPWFFAFICFTIFSILFCFYGPIIKAIYKLSEFICKIFVFNFNFLFDKNKVEKSNNSEGNDSQNNPSLNNDNKNNNVLSLIEMKMMELNYKSKENNNNNETQKQNLFRLEIEQKLHKYQIENKLSLIEQEQKHSLEKQDLKQEIYFLKHQMQSHIKRNETQSLNFDNPGKESFDREKKEFESINEFFKKQIPESLKQIFEKISDVENIQLCMLDKIIDGKNDQKVNDSYYDSYKNVLYVNEKDLFFIKTLLEDKKKEQKRLN</sequence>
<keyword evidence="3" id="KW-1185">Reference proteome</keyword>
<organism evidence="2 3">
    <name type="scientific">Loofah witches'-broom phytoplasma</name>
    <dbReference type="NCBI Taxonomy" id="35773"/>
    <lineage>
        <taxon>Bacteria</taxon>
        <taxon>Bacillati</taxon>
        <taxon>Mycoplasmatota</taxon>
        <taxon>Mollicutes</taxon>
        <taxon>Acholeplasmatales</taxon>
        <taxon>Acholeplasmataceae</taxon>
        <taxon>Candidatus Phytoplasma</taxon>
        <taxon>16SrVIII (Loofah witches'-broom group)</taxon>
    </lineage>
</organism>
<keyword evidence="1" id="KW-1133">Transmembrane helix</keyword>